<dbReference type="EMBL" id="BLXT01000140">
    <property type="protein sequence ID" value="GFN74514.1"/>
    <property type="molecule type" value="Genomic_DNA"/>
</dbReference>
<gene>
    <name evidence="2" type="ORF">PoB_000102000</name>
</gene>
<dbReference type="Proteomes" id="UP000735302">
    <property type="component" value="Unassembled WGS sequence"/>
</dbReference>
<organism evidence="2 3">
    <name type="scientific">Plakobranchus ocellatus</name>
    <dbReference type="NCBI Taxonomy" id="259542"/>
    <lineage>
        <taxon>Eukaryota</taxon>
        <taxon>Metazoa</taxon>
        <taxon>Spiralia</taxon>
        <taxon>Lophotrochozoa</taxon>
        <taxon>Mollusca</taxon>
        <taxon>Gastropoda</taxon>
        <taxon>Heterobranchia</taxon>
        <taxon>Euthyneura</taxon>
        <taxon>Panpulmonata</taxon>
        <taxon>Sacoglossa</taxon>
        <taxon>Placobranchoidea</taxon>
        <taxon>Plakobranchidae</taxon>
        <taxon>Plakobranchus</taxon>
    </lineage>
</organism>
<accession>A0AAV3XVS5</accession>
<name>A0AAV3XVS5_9GAST</name>
<evidence type="ECO:0000256" key="1">
    <source>
        <dbReference type="SAM" id="MobiDB-lite"/>
    </source>
</evidence>
<feature type="compositionally biased region" description="Acidic residues" evidence="1">
    <location>
        <begin position="179"/>
        <end position="190"/>
    </location>
</feature>
<keyword evidence="3" id="KW-1185">Reference proteome</keyword>
<proteinExistence type="predicted"/>
<dbReference type="AlphaFoldDB" id="A0AAV3XVS5"/>
<sequence length="210" mass="24225">MDELSLTLSQYVTSSVRVCPHRSTGVKDPLNEDCLEKRFAVIHNQGGNRFNPDSHEYKAALRQCKVDSVKTTSERQNCKQDLDSLLFSLENIGLVSKDSKHSVRPFTNTATTARQLFIARVRFSILLLLIDFRLHFTNLYLPTSNNIKMASQNIKDHEVLDLLDLSDLEVEEWIPDTDEEWDVTDEEDDPEPNHHEKRFPMAGVNKKKHF</sequence>
<evidence type="ECO:0000313" key="3">
    <source>
        <dbReference type="Proteomes" id="UP000735302"/>
    </source>
</evidence>
<protein>
    <submittedName>
        <fullName evidence="2">Uncharacterized protein</fullName>
    </submittedName>
</protein>
<comment type="caution">
    <text evidence="2">The sequence shown here is derived from an EMBL/GenBank/DDBJ whole genome shotgun (WGS) entry which is preliminary data.</text>
</comment>
<reference evidence="2 3" key="1">
    <citation type="journal article" date="2021" name="Elife">
        <title>Chloroplast acquisition without the gene transfer in kleptoplastic sea slugs, Plakobranchus ocellatus.</title>
        <authorList>
            <person name="Maeda T."/>
            <person name="Takahashi S."/>
            <person name="Yoshida T."/>
            <person name="Shimamura S."/>
            <person name="Takaki Y."/>
            <person name="Nagai Y."/>
            <person name="Toyoda A."/>
            <person name="Suzuki Y."/>
            <person name="Arimoto A."/>
            <person name="Ishii H."/>
            <person name="Satoh N."/>
            <person name="Nishiyama T."/>
            <person name="Hasebe M."/>
            <person name="Maruyama T."/>
            <person name="Minagawa J."/>
            <person name="Obokata J."/>
            <person name="Shigenobu S."/>
        </authorList>
    </citation>
    <scope>NUCLEOTIDE SEQUENCE [LARGE SCALE GENOMIC DNA]</scope>
</reference>
<evidence type="ECO:0000313" key="2">
    <source>
        <dbReference type="EMBL" id="GFN74514.1"/>
    </source>
</evidence>
<feature type="region of interest" description="Disordered" evidence="1">
    <location>
        <begin position="179"/>
        <end position="210"/>
    </location>
</feature>